<dbReference type="OrthoDB" id="5936191at2"/>
<accession>A0A0B3S2G9</accession>
<dbReference type="InterPro" id="IPR029045">
    <property type="entry name" value="ClpP/crotonase-like_dom_sf"/>
</dbReference>
<evidence type="ECO:0000313" key="4">
    <source>
        <dbReference type="Proteomes" id="UP000030960"/>
    </source>
</evidence>
<gene>
    <name evidence="3" type="ORF">OA50_01045</name>
</gene>
<protein>
    <submittedName>
        <fullName evidence="3">Periplasmic protein-like protein</fullName>
    </submittedName>
</protein>
<keyword evidence="2" id="KW-1133">Transmembrane helix</keyword>
<keyword evidence="2" id="KW-0812">Transmembrane</keyword>
<feature type="transmembrane region" description="Helical" evidence="2">
    <location>
        <begin position="6"/>
        <end position="25"/>
    </location>
</feature>
<evidence type="ECO:0000256" key="1">
    <source>
        <dbReference type="SAM" id="MobiDB-lite"/>
    </source>
</evidence>
<dbReference type="RefSeq" id="WP_043138173.1">
    <property type="nucleotide sequence ID" value="NZ_JSUQ01000003.1"/>
</dbReference>
<dbReference type="AlphaFoldDB" id="A0A0B3S2G9"/>
<comment type="caution">
    <text evidence="3">The sequence shown here is derived from an EMBL/GenBank/DDBJ whole genome shotgun (WGS) entry which is preliminary data.</text>
</comment>
<feature type="compositionally biased region" description="Basic and acidic residues" evidence="1">
    <location>
        <begin position="50"/>
        <end position="74"/>
    </location>
</feature>
<evidence type="ECO:0000256" key="2">
    <source>
        <dbReference type="SAM" id="Phobius"/>
    </source>
</evidence>
<dbReference type="EMBL" id="JSUQ01000003">
    <property type="protein sequence ID" value="KHQ54452.1"/>
    <property type="molecule type" value="Genomic_DNA"/>
</dbReference>
<keyword evidence="4" id="KW-1185">Reference proteome</keyword>
<proteinExistence type="predicted"/>
<dbReference type="PATRIC" id="fig|1515334.3.peg.1049"/>
<dbReference type="STRING" id="561184.SAMN05216376_105159"/>
<dbReference type="Gene3D" id="3.90.226.10">
    <property type="entry name" value="2-enoyl-CoA Hydratase, Chain A, domain 1"/>
    <property type="match status" value="1"/>
</dbReference>
<sequence>MNRSVSRTLSAVLVFQVGIGILLVLGDMRQGPISLPGFKPDAPRLSEPVRPGDQRRVFDPRRDRPAVAPERDPGELPNRLTLTFDQGIWRLEGAIAEGDAERLIPQIDRADPPIETLLLQSEGGSVRDALDLGRHLRASGIATQILSGEFCYSACPYLFAGGQTRSAAASASIGVHQHYFGENTLLPAFTAVEDIQRGQAEVMGYLDDMGVDTRVIRHALATPPDEIYILLPEELARYALVTETP</sequence>
<keyword evidence="2" id="KW-0472">Membrane</keyword>
<reference evidence="3 4" key="1">
    <citation type="submission" date="2014-10" db="EMBL/GenBank/DDBJ databases">
        <title>Genome sequence of Ponticoccus sp. strain UMTAT08 isolated from clonal culture of toxic dinoflagellate Alexandrium tamiyavanichii.</title>
        <authorList>
            <person name="Gan H.Y."/>
            <person name="Muhd D.-D."/>
            <person name="Mohd Noor M.E."/>
            <person name="Yeong Y.S."/>
            <person name="Usup G."/>
        </authorList>
    </citation>
    <scope>NUCLEOTIDE SEQUENCE [LARGE SCALE GENOMIC DNA]</scope>
    <source>
        <strain evidence="3 4">UMTAT08</strain>
    </source>
</reference>
<evidence type="ECO:0000313" key="3">
    <source>
        <dbReference type="EMBL" id="KHQ54452.1"/>
    </source>
</evidence>
<organism evidence="3 4">
    <name type="scientific">Mameliella alba</name>
    <dbReference type="NCBI Taxonomy" id="561184"/>
    <lineage>
        <taxon>Bacteria</taxon>
        <taxon>Pseudomonadati</taxon>
        <taxon>Pseudomonadota</taxon>
        <taxon>Alphaproteobacteria</taxon>
        <taxon>Rhodobacterales</taxon>
        <taxon>Roseobacteraceae</taxon>
        <taxon>Mameliella</taxon>
    </lineage>
</organism>
<dbReference type="Proteomes" id="UP000030960">
    <property type="component" value="Unassembled WGS sequence"/>
</dbReference>
<dbReference type="SUPFAM" id="SSF52096">
    <property type="entry name" value="ClpP/crotonase"/>
    <property type="match status" value="1"/>
</dbReference>
<name>A0A0B3S2G9_9RHOB</name>
<feature type="region of interest" description="Disordered" evidence="1">
    <location>
        <begin position="35"/>
        <end position="76"/>
    </location>
</feature>